<keyword evidence="2" id="KW-0472">Membrane</keyword>
<accession>A0A4U8UJ87</accession>
<keyword evidence="2" id="KW-0812">Transmembrane</keyword>
<dbReference type="Proteomes" id="UP000298663">
    <property type="component" value="Chromosome X"/>
</dbReference>
<protein>
    <submittedName>
        <fullName evidence="3">Uncharacterized protein</fullName>
    </submittedName>
</protein>
<organism evidence="3 4">
    <name type="scientific">Steinernema carpocapsae</name>
    <name type="common">Entomopathogenic nematode</name>
    <dbReference type="NCBI Taxonomy" id="34508"/>
    <lineage>
        <taxon>Eukaryota</taxon>
        <taxon>Metazoa</taxon>
        <taxon>Ecdysozoa</taxon>
        <taxon>Nematoda</taxon>
        <taxon>Chromadorea</taxon>
        <taxon>Rhabditida</taxon>
        <taxon>Tylenchina</taxon>
        <taxon>Panagrolaimomorpha</taxon>
        <taxon>Strongyloidoidea</taxon>
        <taxon>Steinernematidae</taxon>
        <taxon>Steinernema</taxon>
    </lineage>
</organism>
<evidence type="ECO:0000256" key="1">
    <source>
        <dbReference type="SAM" id="MobiDB-lite"/>
    </source>
</evidence>
<name>A0A4U8UJ87_STECR</name>
<evidence type="ECO:0000313" key="3">
    <source>
        <dbReference type="EMBL" id="TMS32509.1"/>
    </source>
</evidence>
<dbReference type="AlphaFoldDB" id="A0A4U8UJ87"/>
<evidence type="ECO:0000313" key="4">
    <source>
        <dbReference type="Proteomes" id="UP000298663"/>
    </source>
</evidence>
<dbReference type="EMBL" id="AZBU02000001">
    <property type="protein sequence ID" value="TMS32509.1"/>
    <property type="molecule type" value="Genomic_DNA"/>
</dbReference>
<feature type="compositionally biased region" description="Polar residues" evidence="1">
    <location>
        <begin position="224"/>
        <end position="245"/>
    </location>
</feature>
<comment type="caution">
    <text evidence="3">The sequence shown here is derived from an EMBL/GenBank/DDBJ whole genome shotgun (WGS) entry which is preliminary data.</text>
</comment>
<proteinExistence type="predicted"/>
<dbReference type="EMBL" id="CM016762">
    <property type="protein sequence ID" value="TMS32509.1"/>
    <property type="molecule type" value="Genomic_DNA"/>
</dbReference>
<sequence>MGVCKSPFKNGSVQDSFLARFSWTSLGSRVSCDGFGPRITIGLLCAAIILIIFMCCCCCFRLQFWKRRNAVADDVEAESVKTPSSGMTTVHASIEDNYEPEPLPEFFEIDQLQLSVSTEGEPKSGIEPSDITEAVHVDMAPGNEQLVEAIVYPKPKRLQTLDWEEFDRTPSQEAAREAVEEYRKQTVQGTLQSYVEKLCLEYLAEDPAADSDSSTPEAKINTTAVIAHSSFTESQGPMESVSNHGKSPEPAKKTVKKRNQVERTKTQSWQLV</sequence>
<feature type="transmembrane region" description="Helical" evidence="2">
    <location>
        <begin position="39"/>
        <end position="60"/>
    </location>
</feature>
<feature type="region of interest" description="Disordered" evidence="1">
    <location>
        <begin position="224"/>
        <end position="272"/>
    </location>
</feature>
<keyword evidence="4" id="KW-1185">Reference proteome</keyword>
<gene>
    <name evidence="3" type="ORF">L596_000339</name>
</gene>
<reference evidence="3 4" key="1">
    <citation type="journal article" date="2015" name="Genome Biol.">
        <title>Comparative genomics of Steinernema reveals deeply conserved gene regulatory networks.</title>
        <authorList>
            <person name="Dillman A.R."/>
            <person name="Macchietto M."/>
            <person name="Porter C.F."/>
            <person name="Rogers A."/>
            <person name="Williams B."/>
            <person name="Antoshechkin I."/>
            <person name="Lee M.M."/>
            <person name="Goodwin Z."/>
            <person name="Lu X."/>
            <person name="Lewis E.E."/>
            <person name="Goodrich-Blair H."/>
            <person name="Stock S.P."/>
            <person name="Adams B.J."/>
            <person name="Sternberg P.W."/>
            <person name="Mortazavi A."/>
        </authorList>
    </citation>
    <scope>NUCLEOTIDE SEQUENCE [LARGE SCALE GENOMIC DNA]</scope>
    <source>
        <strain evidence="3 4">ALL</strain>
    </source>
</reference>
<keyword evidence="2" id="KW-1133">Transmembrane helix</keyword>
<reference evidence="3 4" key="2">
    <citation type="journal article" date="2019" name="G3 (Bethesda)">
        <title>Hybrid Assembly of the Genome of the Entomopathogenic Nematode Steinernema carpocapsae Identifies the X-Chromosome.</title>
        <authorList>
            <person name="Serra L."/>
            <person name="Macchietto M."/>
            <person name="Macias-Munoz A."/>
            <person name="McGill C.J."/>
            <person name="Rodriguez I.M."/>
            <person name="Rodriguez B."/>
            <person name="Murad R."/>
            <person name="Mortazavi A."/>
        </authorList>
    </citation>
    <scope>NUCLEOTIDE SEQUENCE [LARGE SCALE GENOMIC DNA]</scope>
    <source>
        <strain evidence="3 4">ALL</strain>
    </source>
</reference>
<evidence type="ECO:0000256" key="2">
    <source>
        <dbReference type="SAM" id="Phobius"/>
    </source>
</evidence>